<dbReference type="EMBL" id="CM037025">
    <property type="protein sequence ID" value="KAH7661633.1"/>
    <property type="molecule type" value="Genomic_DNA"/>
</dbReference>
<dbReference type="Proteomes" id="UP000827976">
    <property type="component" value="Chromosome 15"/>
</dbReference>
<accession>A0ACB7UMH1</accession>
<name>A0ACB7UMH1_DIOAL</name>
<proteinExistence type="predicted"/>
<gene>
    <name evidence="1" type="ORF">IHE45_15G076900</name>
</gene>
<keyword evidence="2" id="KW-1185">Reference proteome</keyword>
<evidence type="ECO:0000313" key="1">
    <source>
        <dbReference type="EMBL" id="KAH7661633.1"/>
    </source>
</evidence>
<evidence type="ECO:0000313" key="2">
    <source>
        <dbReference type="Proteomes" id="UP000827976"/>
    </source>
</evidence>
<organism evidence="1 2">
    <name type="scientific">Dioscorea alata</name>
    <name type="common">Purple yam</name>
    <dbReference type="NCBI Taxonomy" id="55571"/>
    <lineage>
        <taxon>Eukaryota</taxon>
        <taxon>Viridiplantae</taxon>
        <taxon>Streptophyta</taxon>
        <taxon>Embryophyta</taxon>
        <taxon>Tracheophyta</taxon>
        <taxon>Spermatophyta</taxon>
        <taxon>Magnoliopsida</taxon>
        <taxon>Liliopsida</taxon>
        <taxon>Dioscoreales</taxon>
        <taxon>Dioscoreaceae</taxon>
        <taxon>Dioscorea</taxon>
    </lineage>
</organism>
<protein>
    <submittedName>
        <fullName evidence="1">FlgN-like protein</fullName>
    </submittedName>
</protein>
<reference evidence="2" key="1">
    <citation type="journal article" date="2022" name="Nat. Commun.">
        <title>Chromosome evolution and the genetic basis of agronomically important traits in greater yam.</title>
        <authorList>
            <person name="Bredeson J.V."/>
            <person name="Lyons J.B."/>
            <person name="Oniyinde I.O."/>
            <person name="Okereke N.R."/>
            <person name="Kolade O."/>
            <person name="Nnabue I."/>
            <person name="Nwadili C.O."/>
            <person name="Hribova E."/>
            <person name="Parker M."/>
            <person name="Nwogha J."/>
            <person name="Shu S."/>
            <person name="Carlson J."/>
            <person name="Kariba R."/>
            <person name="Muthemba S."/>
            <person name="Knop K."/>
            <person name="Barton G.J."/>
            <person name="Sherwood A.V."/>
            <person name="Lopez-Montes A."/>
            <person name="Asiedu R."/>
            <person name="Jamnadass R."/>
            <person name="Muchugi A."/>
            <person name="Goodstein D."/>
            <person name="Egesi C.N."/>
            <person name="Featherston J."/>
            <person name="Asfaw A."/>
            <person name="Simpson G.G."/>
            <person name="Dolezel J."/>
            <person name="Hendre P.S."/>
            <person name="Van Deynze A."/>
            <person name="Kumar P.L."/>
            <person name="Obidiegwu J.E."/>
            <person name="Bhattacharjee R."/>
            <person name="Rokhsar D.S."/>
        </authorList>
    </citation>
    <scope>NUCLEOTIDE SEQUENCE [LARGE SCALE GENOMIC DNA]</scope>
    <source>
        <strain evidence="2">cv. TDa95/00328</strain>
    </source>
</reference>
<sequence length="457" mass="50717">MELQTPSGCCPCACAHCGPPGTSIWRRSMKRKLDEWDGIGVAATPAATPAAAVRVEVENEVAALREAVAKQQETIQELCAELDEERNAAASAASETMSMILRLQREKAEAQMEARQFKRFAEEKMAHDQREIVSLEDLLFRKDQALQSLSFEVQAYRHRLLSLGYPPEDLVSDPGTPGSPAFGYDCQYPPLRCSPPGDVDHEDESADLETRQGLERRIYELENMAASGASVTEKEVVEPSSKHHSTMSSDRGSCSESRTSSGLVLDNGVQNSNERGEEEEEEELPASGDHESEGDGGSDRVYTIDAVHVPVGVSNEDYGTMPNDVGKLGEFAGSGAGEETDIKKLYMRLQALEADRESMRQAIISMRTEKAQLVLLREIAQHLCKEAVPERKVVKKQQSLNKSFSIMSIVKWILSFIFWRKKAARSKYTFGQTNNNVGLLLLLDKSPRMRHWSTTMT</sequence>
<comment type="caution">
    <text evidence="1">The sequence shown here is derived from an EMBL/GenBank/DDBJ whole genome shotgun (WGS) entry which is preliminary data.</text>
</comment>